<sequence>MKVLLLSRYPRLGASSRLRSYQYLPGLAGNGIEVTVSPLFSEAYLEDFYRSGKKRPAALFSAYWVRLKQLFKAREFDLLWVEKELFPWMPAFVEQLLKRLGFQLLVDYDDAIFHRYDQSGSALVRTLLGQKIDRVMSSAALVTAGNDYLAKRAEAAGAPRVMRLPTVLDVDRYKPKTVSEHSPFTVGWIGSPTTAGYLDLLREPLCSVAEKHPVRLMVVGARIEPIAGLPVECVDWSEAREAELIQQFDVGVMPLTDQLWEKGKCGYKLIQYMACALPVIASPIGVNREIVEHGVDGYLAEDAAAWESALISLIESAPLRQEMGRIGRAKVEQHYSLAVMTGRLVSAIRQSAKEQ</sequence>
<gene>
    <name evidence="4" type="ORF">A3196_04850</name>
</gene>
<keyword evidence="3" id="KW-0808">Transferase</keyword>
<dbReference type="EMBL" id="LVJZ01000003">
    <property type="protein sequence ID" value="ODB96149.1"/>
    <property type="molecule type" value="Genomic_DNA"/>
</dbReference>
<dbReference type="Pfam" id="PF13692">
    <property type="entry name" value="Glyco_trans_1_4"/>
    <property type="match status" value="1"/>
</dbReference>
<evidence type="ECO:0000256" key="1">
    <source>
        <dbReference type="ARBA" id="ARBA00009481"/>
    </source>
</evidence>
<dbReference type="SUPFAM" id="SSF53756">
    <property type="entry name" value="UDP-Glycosyltransferase/glycogen phosphorylase"/>
    <property type="match status" value="1"/>
</dbReference>
<comment type="caution">
    <text evidence="4">The sequence shown here is derived from an EMBL/GenBank/DDBJ whole genome shotgun (WGS) entry which is preliminary data.</text>
</comment>
<dbReference type="CDD" id="cd03801">
    <property type="entry name" value="GT4_PimA-like"/>
    <property type="match status" value="1"/>
</dbReference>
<evidence type="ECO:0000256" key="3">
    <source>
        <dbReference type="ARBA" id="ARBA00022679"/>
    </source>
</evidence>
<dbReference type="Gene3D" id="3.40.50.2000">
    <property type="entry name" value="Glycogen Phosphorylase B"/>
    <property type="match status" value="2"/>
</dbReference>
<accession>A0A1E2UN82</accession>
<reference evidence="4 5" key="1">
    <citation type="submission" date="2016-03" db="EMBL/GenBank/DDBJ databases">
        <title>Chemosynthetic sulphur-oxidizing symbionts of marine invertebrate animals are capable of nitrogen fixation.</title>
        <authorList>
            <person name="Petersen J.M."/>
            <person name="Kemper A."/>
            <person name="Gruber-Vodicka H."/>
            <person name="Cardini U."/>
            <person name="Geest Mvander."/>
            <person name="Kleiner M."/>
            <person name="Bulgheresi S."/>
            <person name="Fussmann M."/>
            <person name="Herbold C."/>
            <person name="Seah B.K.B."/>
            <person name="Antony C.Paul."/>
            <person name="Liu D."/>
            <person name="Belitz A."/>
            <person name="Weber M."/>
        </authorList>
    </citation>
    <scope>NUCLEOTIDE SEQUENCE [LARGE SCALE GENOMIC DNA]</scope>
    <source>
        <strain evidence="4">G_D</strain>
    </source>
</reference>
<organism evidence="4 5">
    <name type="scientific">Candidatus Thiodiazotropha endoloripes</name>
    <dbReference type="NCBI Taxonomy" id="1818881"/>
    <lineage>
        <taxon>Bacteria</taxon>
        <taxon>Pseudomonadati</taxon>
        <taxon>Pseudomonadota</taxon>
        <taxon>Gammaproteobacteria</taxon>
        <taxon>Chromatiales</taxon>
        <taxon>Sedimenticolaceae</taxon>
        <taxon>Candidatus Thiodiazotropha</taxon>
    </lineage>
</organism>
<protein>
    <recommendedName>
        <fullName evidence="6">Glycosyl transferase family 1</fullName>
    </recommendedName>
</protein>
<dbReference type="OrthoDB" id="9815351at2"/>
<dbReference type="STRING" id="1818881.A3196_04850"/>
<dbReference type="PANTHER" id="PTHR12526">
    <property type="entry name" value="GLYCOSYLTRANSFERASE"/>
    <property type="match status" value="1"/>
</dbReference>
<keyword evidence="5" id="KW-1185">Reference proteome</keyword>
<proteinExistence type="inferred from homology"/>
<evidence type="ECO:0000313" key="5">
    <source>
        <dbReference type="Proteomes" id="UP000094849"/>
    </source>
</evidence>
<evidence type="ECO:0000313" key="4">
    <source>
        <dbReference type="EMBL" id="ODB96149.1"/>
    </source>
</evidence>
<dbReference type="GO" id="GO:0016757">
    <property type="term" value="F:glycosyltransferase activity"/>
    <property type="evidence" value="ECO:0007669"/>
    <property type="project" value="UniProtKB-KW"/>
</dbReference>
<keyword evidence="2" id="KW-0328">Glycosyltransferase</keyword>
<dbReference type="PANTHER" id="PTHR12526:SF640">
    <property type="entry name" value="COLANIC ACID BIOSYNTHESIS GLYCOSYLTRANSFERASE WCAL-RELATED"/>
    <property type="match status" value="1"/>
</dbReference>
<evidence type="ECO:0008006" key="6">
    <source>
        <dbReference type="Google" id="ProtNLM"/>
    </source>
</evidence>
<evidence type="ECO:0000256" key="2">
    <source>
        <dbReference type="ARBA" id="ARBA00022676"/>
    </source>
</evidence>
<name>A0A1E2UN82_9GAMM</name>
<comment type="similarity">
    <text evidence="1">Belongs to the glycosyltransferase group 1 family. Glycosyltransferase 4 subfamily.</text>
</comment>
<dbReference type="AlphaFoldDB" id="A0A1E2UN82"/>
<dbReference type="RefSeq" id="WP_069003089.1">
    <property type="nucleotide sequence ID" value="NZ_LVJW01000006.1"/>
</dbReference>
<dbReference type="Proteomes" id="UP000094849">
    <property type="component" value="Unassembled WGS sequence"/>
</dbReference>